<dbReference type="RefSeq" id="XP_001743606.1">
    <property type="nucleotide sequence ID" value="XM_001743554.1"/>
</dbReference>
<dbReference type="Proteomes" id="UP000001357">
    <property type="component" value="Unassembled WGS sequence"/>
</dbReference>
<name>A9UT51_MONBE</name>
<evidence type="ECO:0000313" key="2">
    <source>
        <dbReference type="Proteomes" id="UP000001357"/>
    </source>
</evidence>
<dbReference type="GeneID" id="5888843"/>
<sequence>MEGKTHQLALNQGTLIQEGKDARANFRCMTMRGSMGERNEAVRTGEACDASVATSANTGQHTRQVLNKVMTEHGVDVSKNGLKLVFLALAKCILEESNSFPAYAGHTITSITIVR</sequence>
<organism evidence="1 2">
    <name type="scientific">Monosiga brevicollis</name>
    <name type="common">Choanoflagellate</name>
    <dbReference type="NCBI Taxonomy" id="81824"/>
    <lineage>
        <taxon>Eukaryota</taxon>
        <taxon>Choanoflagellata</taxon>
        <taxon>Craspedida</taxon>
        <taxon>Salpingoecidae</taxon>
        <taxon>Monosiga</taxon>
    </lineage>
</organism>
<accession>A9UT51</accession>
<protein>
    <submittedName>
        <fullName evidence="1">Uncharacterized protein</fullName>
    </submittedName>
</protein>
<dbReference type="InParanoid" id="A9UT51"/>
<keyword evidence="2" id="KW-1185">Reference proteome</keyword>
<dbReference type="AlphaFoldDB" id="A9UT51"/>
<dbReference type="EMBL" id="CH991545">
    <property type="protein sequence ID" value="EDQ91184.1"/>
    <property type="molecule type" value="Genomic_DNA"/>
</dbReference>
<proteinExistence type="predicted"/>
<gene>
    <name evidence="1" type="ORF">MONBRDRAFT_6204</name>
</gene>
<evidence type="ECO:0000313" key="1">
    <source>
        <dbReference type="EMBL" id="EDQ91184.1"/>
    </source>
</evidence>
<dbReference type="KEGG" id="mbr:MONBRDRAFT_6204"/>
<reference evidence="1 2" key="1">
    <citation type="journal article" date="2008" name="Nature">
        <title>The genome of the choanoflagellate Monosiga brevicollis and the origin of metazoans.</title>
        <authorList>
            <consortium name="JGI Sequencing"/>
            <person name="King N."/>
            <person name="Westbrook M.J."/>
            <person name="Young S.L."/>
            <person name="Kuo A."/>
            <person name="Abedin M."/>
            <person name="Chapman J."/>
            <person name="Fairclough S."/>
            <person name="Hellsten U."/>
            <person name="Isogai Y."/>
            <person name="Letunic I."/>
            <person name="Marr M."/>
            <person name="Pincus D."/>
            <person name="Putnam N."/>
            <person name="Rokas A."/>
            <person name="Wright K.J."/>
            <person name="Zuzow R."/>
            <person name="Dirks W."/>
            <person name="Good M."/>
            <person name="Goodstein D."/>
            <person name="Lemons D."/>
            <person name="Li W."/>
            <person name="Lyons J.B."/>
            <person name="Morris A."/>
            <person name="Nichols S."/>
            <person name="Richter D.J."/>
            <person name="Salamov A."/>
            <person name="Bork P."/>
            <person name="Lim W.A."/>
            <person name="Manning G."/>
            <person name="Miller W.T."/>
            <person name="McGinnis W."/>
            <person name="Shapiro H."/>
            <person name="Tjian R."/>
            <person name="Grigoriev I.V."/>
            <person name="Rokhsar D."/>
        </authorList>
    </citation>
    <scope>NUCLEOTIDE SEQUENCE [LARGE SCALE GENOMIC DNA]</scope>
    <source>
        <strain evidence="2">MX1 / ATCC 50154</strain>
    </source>
</reference>